<proteinExistence type="predicted"/>
<organism evidence="1 2">
    <name type="scientific">Rangifer tarandus platyrhynchus</name>
    <name type="common">Svalbard reindeer</name>
    <dbReference type="NCBI Taxonomy" id="3082113"/>
    <lineage>
        <taxon>Eukaryota</taxon>
        <taxon>Metazoa</taxon>
        <taxon>Chordata</taxon>
        <taxon>Craniata</taxon>
        <taxon>Vertebrata</taxon>
        <taxon>Euteleostomi</taxon>
        <taxon>Mammalia</taxon>
        <taxon>Eutheria</taxon>
        <taxon>Laurasiatheria</taxon>
        <taxon>Artiodactyla</taxon>
        <taxon>Ruminantia</taxon>
        <taxon>Pecora</taxon>
        <taxon>Cervidae</taxon>
        <taxon>Odocoileinae</taxon>
        <taxon>Rangifer</taxon>
    </lineage>
</organism>
<dbReference type="EMBL" id="OX596090">
    <property type="protein sequence ID" value="CAN0542519.1"/>
    <property type="molecule type" value="Genomic_DNA"/>
</dbReference>
<protein>
    <submittedName>
        <fullName evidence="1">Uncharacterized protein</fullName>
    </submittedName>
</protein>
<dbReference type="Proteomes" id="UP001162501">
    <property type="component" value="Chromosome 6"/>
</dbReference>
<evidence type="ECO:0000313" key="1">
    <source>
        <dbReference type="EMBL" id="CAN0542519.1"/>
    </source>
</evidence>
<evidence type="ECO:0000313" key="2">
    <source>
        <dbReference type="Proteomes" id="UP001162501"/>
    </source>
</evidence>
<reference evidence="1" key="1">
    <citation type="submission" date="2023-05" db="EMBL/GenBank/DDBJ databases">
        <authorList>
            <consortium name="ELIXIR-Norway"/>
        </authorList>
    </citation>
    <scope>NUCLEOTIDE SEQUENCE</scope>
</reference>
<name>A0AC60A0Y6_RANTA</name>
<accession>A0AC60A0Y6</accession>
<sequence length="98" mass="10403">MLEFQLSPLSGCLGKQRSSVLRPPLPPRRVLVPGPQSGAVEDGKAARFLASGTSAENQTCSQEKSYGNQTWAVLPRASVVKEHVCTGDRQPQARGAAS</sequence>
<reference evidence="1" key="2">
    <citation type="submission" date="2025-03" db="EMBL/GenBank/DDBJ databases">
        <authorList>
            <consortium name="ELIXIR-Norway"/>
            <consortium name="Elixir Norway"/>
        </authorList>
    </citation>
    <scope>NUCLEOTIDE SEQUENCE</scope>
</reference>
<gene>
    <name evidence="1" type="ORF">MRATA1EN22A_LOCUS25549</name>
</gene>